<reference evidence="7" key="1">
    <citation type="submission" date="2020-05" db="EMBL/GenBank/DDBJ databases">
        <authorList>
            <person name="Chiriac C."/>
            <person name="Salcher M."/>
            <person name="Ghai R."/>
            <person name="Kavagutti S V."/>
        </authorList>
    </citation>
    <scope>NUCLEOTIDE SEQUENCE</scope>
</reference>
<dbReference type="AlphaFoldDB" id="A0A6J6EZQ0"/>
<dbReference type="InterPro" id="IPR002571">
    <property type="entry name" value="HrcA"/>
</dbReference>
<evidence type="ECO:0000256" key="3">
    <source>
        <dbReference type="ARBA" id="ARBA00023016"/>
    </source>
</evidence>
<dbReference type="Gene3D" id="3.30.390.60">
    <property type="entry name" value="Heat-inducible transcription repressor hrca homolog, domain 3"/>
    <property type="match status" value="1"/>
</dbReference>
<gene>
    <name evidence="7" type="ORF">UFOPK1767_00095</name>
</gene>
<keyword evidence="2" id="KW-0805">Transcription regulation</keyword>
<proteinExistence type="inferred from homology"/>
<dbReference type="HAMAP" id="MF_00081">
    <property type="entry name" value="HrcA"/>
    <property type="match status" value="1"/>
</dbReference>
<sequence>MRGVFVVSQRALDVLRVIVEDYVDSREPVGSRAIVERHDFGVSAATIRNDMAILEEANLIHAPHTSAGRVPTDLGYRRFVDSLSDIRPLTVQQVGAIQRFLDESLDLDDFFGRTVKLLSDLTNQVAMVQFPTLGNERVAHVEIVPVSPSKAYLILITAAGSIDRRMVDFDAELDDTTLADVRARVSTTLSSVSLSEVDGAMSTLAESVPPTLRPIIDDVRTALQSQVDSHRKDRLIVAGTPKLVRADIDFAGSVAPVLDAIEEQVTLLRLFGEMRAQGDDSGVRIGREMSDDLSDTAIISHAYSAMGGDSSRVAILGPTRMNYPLNMAAVEAVAHYLTQVLGDDA</sequence>
<accession>A0A6J6EZQ0</accession>
<dbReference type="Pfam" id="PF01628">
    <property type="entry name" value="HrcA"/>
    <property type="match status" value="1"/>
</dbReference>
<name>A0A6J6EZQ0_9ZZZZ</name>
<dbReference type="EMBL" id="CAEZTZ010000005">
    <property type="protein sequence ID" value="CAB4578108.1"/>
    <property type="molecule type" value="Genomic_DNA"/>
</dbReference>
<dbReference type="Pfam" id="PF08220">
    <property type="entry name" value="HTH_DeoR"/>
    <property type="match status" value="1"/>
</dbReference>
<dbReference type="Gene3D" id="1.10.10.10">
    <property type="entry name" value="Winged helix-like DNA-binding domain superfamily/Winged helix DNA-binding domain"/>
    <property type="match status" value="1"/>
</dbReference>
<evidence type="ECO:0000259" key="6">
    <source>
        <dbReference type="Pfam" id="PF08220"/>
    </source>
</evidence>
<dbReference type="InterPro" id="IPR029016">
    <property type="entry name" value="GAF-like_dom_sf"/>
</dbReference>
<dbReference type="InterPro" id="IPR036388">
    <property type="entry name" value="WH-like_DNA-bd_sf"/>
</dbReference>
<dbReference type="PANTHER" id="PTHR34824:SF1">
    <property type="entry name" value="HEAT-INDUCIBLE TRANSCRIPTION REPRESSOR HRCA"/>
    <property type="match status" value="1"/>
</dbReference>
<evidence type="ECO:0000313" key="7">
    <source>
        <dbReference type="EMBL" id="CAB4578108.1"/>
    </source>
</evidence>
<dbReference type="SUPFAM" id="SSF55781">
    <property type="entry name" value="GAF domain-like"/>
    <property type="match status" value="1"/>
</dbReference>
<keyword evidence="3" id="KW-0346">Stress response</keyword>
<keyword evidence="4" id="KW-0804">Transcription</keyword>
<evidence type="ECO:0000256" key="1">
    <source>
        <dbReference type="ARBA" id="ARBA00022491"/>
    </source>
</evidence>
<dbReference type="PANTHER" id="PTHR34824">
    <property type="entry name" value="HEAT-INDUCIBLE TRANSCRIPTION REPRESSOR HRCA"/>
    <property type="match status" value="1"/>
</dbReference>
<dbReference type="NCBIfam" id="TIGR00331">
    <property type="entry name" value="hrcA"/>
    <property type="match status" value="1"/>
</dbReference>
<keyword evidence="1" id="KW-0678">Repressor</keyword>
<feature type="domain" description="HTH deoR-type" evidence="6">
    <location>
        <begin position="40"/>
        <end position="64"/>
    </location>
</feature>
<protein>
    <submittedName>
        <fullName evidence="7">Unannotated protein</fullName>
    </submittedName>
</protein>
<dbReference type="PIRSF" id="PIRSF005485">
    <property type="entry name" value="HrcA"/>
    <property type="match status" value="1"/>
</dbReference>
<dbReference type="Gene3D" id="3.30.450.40">
    <property type="match status" value="1"/>
</dbReference>
<dbReference type="SUPFAM" id="SSF46785">
    <property type="entry name" value="Winged helix' DNA-binding domain"/>
    <property type="match status" value="1"/>
</dbReference>
<dbReference type="InterPro" id="IPR023120">
    <property type="entry name" value="WHTH_transcript_rep_HrcA_IDD"/>
</dbReference>
<feature type="domain" description="Heat-inducible transcription repressor HrcA C-terminal" evidence="5">
    <location>
        <begin position="108"/>
        <end position="324"/>
    </location>
</feature>
<dbReference type="GO" id="GO:0045892">
    <property type="term" value="P:negative regulation of DNA-templated transcription"/>
    <property type="evidence" value="ECO:0007669"/>
    <property type="project" value="TreeGrafter"/>
</dbReference>
<dbReference type="InterPro" id="IPR036390">
    <property type="entry name" value="WH_DNA-bd_sf"/>
</dbReference>
<dbReference type="InterPro" id="IPR021153">
    <property type="entry name" value="HrcA_C"/>
</dbReference>
<evidence type="ECO:0000256" key="2">
    <source>
        <dbReference type="ARBA" id="ARBA00023015"/>
    </source>
</evidence>
<evidence type="ECO:0000256" key="4">
    <source>
        <dbReference type="ARBA" id="ARBA00023163"/>
    </source>
</evidence>
<dbReference type="GO" id="GO:0003677">
    <property type="term" value="F:DNA binding"/>
    <property type="evidence" value="ECO:0007669"/>
    <property type="project" value="InterPro"/>
</dbReference>
<dbReference type="InterPro" id="IPR001034">
    <property type="entry name" value="DeoR_HTH"/>
</dbReference>
<dbReference type="GO" id="GO:0003700">
    <property type="term" value="F:DNA-binding transcription factor activity"/>
    <property type="evidence" value="ECO:0007669"/>
    <property type="project" value="InterPro"/>
</dbReference>
<organism evidence="7">
    <name type="scientific">freshwater metagenome</name>
    <dbReference type="NCBI Taxonomy" id="449393"/>
    <lineage>
        <taxon>unclassified sequences</taxon>
        <taxon>metagenomes</taxon>
        <taxon>ecological metagenomes</taxon>
    </lineage>
</organism>
<evidence type="ECO:0000259" key="5">
    <source>
        <dbReference type="Pfam" id="PF01628"/>
    </source>
</evidence>